<dbReference type="SUPFAM" id="SSF53474">
    <property type="entry name" value="alpha/beta-Hydrolases"/>
    <property type="match status" value="1"/>
</dbReference>
<dbReference type="EMBL" id="JBHMCY010000001">
    <property type="protein sequence ID" value="MFB9461289.1"/>
    <property type="molecule type" value="Genomic_DNA"/>
</dbReference>
<keyword evidence="2" id="KW-0378">Hydrolase</keyword>
<evidence type="ECO:0000313" key="2">
    <source>
        <dbReference type="EMBL" id="MFB9461289.1"/>
    </source>
</evidence>
<dbReference type="PANTHER" id="PTHR43433">
    <property type="entry name" value="HYDROLASE, ALPHA/BETA FOLD FAMILY PROTEIN"/>
    <property type="match status" value="1"/>
</dbReference>
<dbReference type="Gene3D" id="3.40.50.1820">
    <property type="entry name" value="alpha/beta hydrolase"/>
    <property type="match status" value="1"/>
</dbReference>
<evidence type="ECO:0000313" key="3">
    <source>
        <dbReference type="Proteomes" id="UP001589709"/>
    </source>
</evidence>
<keyword evidence="3" id="KW-1185">Reference proteome</keyword>
<organism evidence="2 3">
    <name type="scientific">Streptomyces cinereospinus</name>
    <dbReference type="NCBI Taxonomy" id="285561"/>
    <lineage>
        <taxon>Bacteria</taxon>
        <taxon>Bacillati</taxon>
        <taxon>Actinomycetota</taxon>
        <taxon>Actinomycetes</taxon>
        <taxon>Kitasatosporales</taxon>
        <taxon>Streptomycetaceae</taxon>
        <taxon>Streptomyces</taxon>
    </lineage>
</organism>
<comment type="caution">
    <text evidence="2">The sequence shown here is derived from an EMBL/GenBank/DDBJ whole genome shotgun (WGS) entry which is preliminary data.</text>
</comment>
<dbReference type="GO" id="GO:0016787">
    <property type="term" value="F:hydrolase activity"/>
    <property type="evidence" value="ECO:0007669"/>
    <property type="project" value="UniProtKB-KW"/>
</dbReference>
<dbReference type="InterPro" id="IPR029058">
    <property type="entry name" value="AB_hydrolase_fold"/>
</dbReference>
<dbReference type="Proteomes" id="UP001589709">
    <property type="component" value="Unassembled WGS sequence"/>
</dbReference>
<evidence type="ECO:0000259" key="1">
    <source>
        <dbReference type="Pfam" id="PF00561"/>
    </source>
</evidence>
<dbReference type="RefSeq" id="WP_381340390.1">
    <property type="nucleotide sequence ID" value="NZ_JBHMCY010000001.1"/>
</dbReference>
<reference evidence="2 3" key="1">
    <citation type="submission" date="2024-09" db="EMBL/GenBank/DDBJ databases">
        <authorList>
            <person name="Sun Q."/>
            <person name="Mori K."/>
        </authorList>
    </citation>
    <scope>NUCLEOTIDE SEQUENCE [LARGE SCALE GENOMIC DNA]</scope>
    <source>
        <strain evidence="2 3">JCM 6917</strain>
    </source>
</reference>
<dbReference type="Pfam" id="PF00561">
    <property type="entry name" value="Abhydrolase_1"/>
    <property type="match status" value="1"/>
</dbReference>
<name>A0ABV5MUD8_9ACTN</name>
<dbReference type="InterPro" id="IPR050471">
    <property type="entry name" value="AB_hydrolase"/>
</dbReference>
<accession>A0ABV5MUD8</accession>
<proteinExistence type="predicted"/>
<dbReference type="InterPro" id="IPR000073">
    <property type="entry name" value="AB_hydrolase_1"/>
</dbReference>
<feature type="domain" description="AB hydrolase-1" evidence="1">
    <location>
        <begin position="25"/>
        <end position="137"/>
    </location>
</feature>
<gene>
    <name evidence="2" type="ORF">ACFF45_00705</name>
</gene>
<protein>
    <submittedName>
        <fullName evidence="2">Alpha/beta fold hydrolase</fullName>
    </submittedName>
</protein>
<sequence length="280" mass="30081">MTDPTIGSLRVNGATLHYEVRGEGPLLLLIPGGTGGAASFDGIVDDLAAEYTVATYDPRGMSRSTLDEPDAEQQVAEHADDAFRMLELLSPGEPARVFGVSSGAITVLHLLTAHPECIARVVVHEPPVVEVLPDAAEHRALIARVQDTFRTRGLMPAMAVFAAGLKKDGDTTEPKAELKLPPQAAARAEQTMANLPYFVGRIVPGLMSYTPDIRRLEGLSDRLVLTGGQESRGELPYRSAAFLAERLGMDLRHFPGGHTGLTTHPAEFGELLRKAFRASI</sequence>
<dbReference type="PANTHER" id="PTHR43433:SF5">
    <property type="entry name" value="AB HYDROLASE-1 DOMAIN-CONTAINING PROTEIN"/>
    <property type="match status" value="1"/>
</dbReference>